<dbReference type="RefSeq" id="WP_242341715.1">
    <property type="nucleotide sequence ID" value="NZ_JALCYK010000002.1"/>
</dbReference>
<keyword evidence="2" id="KW-0001">2Fe-2S</keyword>
<keyword evidence="4" id="KW-0560">Oxidoreductase</keyword>
<dbReference type="Pfam" id="PF00175">
    <property type="entry name" value="NAD_binding_1"/>
    <property type="match status" value="1"/>
</dbReference>
<dbReference type="Gene3D" id="3.10.20.30">
    <property type="match status" value="1"/>
</dbReference>
<dbReference type="Pfam" id="PF00111">
    <property type="entry name" value="Fer2"/>
    <property type="match status" value="1"/>
</dbReference>
<sequence>MNMAAAEKPAMAMAGDRAQAQKLEVIIARYMAEAKDVMLLELRDARGRALPAFEPGAHVEVSLPNGLTRQYSLLNDCRETDRYVLAVGKAADSRGGSACVHESLTQGAPLQISAPRNNFPLDAAAQSYLFIAGGIGITPIMSMIRWCAANQRPWRLVYAARNRQRAALYEEIQSLGGERVQWHFDDEQGGYLQVADLVQNLAEGEQIYCCGPQALMEAVQDAAATHPPGVAHFEWFSAPKTDAPPAAAGTFEIRLERSGLSFSVPPDKSILEVLEENGFSLPFSCREGTCRTCETGVCAGSPEHFDYVLSSEERAAGKSMMICVSRSVDPVLCLDL</sequence>
<name>A0A366HJG1_9BURK</name>
<dbReference type="SUPFAM" id="SSF54292">
    <property type="entry name" value="2Fe-2S ferredoxin-like"/>
    <property type="match status" value="1"/>
</dbReference>
<dbReference type="GO" id="GO:0016491">
    <property type="term" value="F:oxidoreductase activity"/>
    <property type="evidence" value="ECO:0007669"/>
    <property type="project" value="UniProtKB-KW"/>
</dbReference>
<evidence type="ECO:0000256" key="4">
    <source>
        <dbReference type="ARBA" id="ARBA00023002"/>
    </source>
</evidence>
<evidence type="ECO:0000256" key="3">
    <source>
        <dbReference type="ARBA" id="ARBA00022723"/>
    </source>
</evidence>
<dbReference type="CDD" id="cd00207">
    <property type="entry name" value="fer2"/>
    <property type="match status" value="1"/>
</dbReference>
<dbReference type="PANTHER" id="PTHR47354">
    <property type="entry name" value="NADH OXIDOREDUCTASE HCR"/>
    <property type="match status" value="1"/>
</dbReference>
<dbReference type="InterPro" id="IPR017938">
    <property type="entry name" value="Riboflavin_synthase-like_b-brl"/>
</dbReference>
<dbReference type="InterPro" id="IPR001041">
    <property type="entry name" value="2Fe-2S_ferredoxin-type"/>
</dbReference>
<dbReference type="InterPro" id="IPR050415">
    <property type="entry name" value="MRET"/>
</dbReference>
<evidence type="ECO:0000259" key="7">
    <source>
        <dbReference type="PROSITE" id="PS51085"/>
    </source>
</evidence>
<proteinExistence type="predicted"/>
<dbReference type="PANTHER" id="PTHR47354:SF1">
    <property type="entry name" value="CARNITINE MONOOXYGENASE REDUCTASE SUBUNIT"/>
    <property type="match status" value="1"/>
</dbReference>
<dbReference type="InterPro" id="IPR012675">
    <property type="entry name" value="Beta-grasp_dom_sf"/>
</dbReference>
<dbReference type="EMBL" id="QNRQ01000002">
    <property type="protein sequence ID" value="RBP42066.1"/>
    <property type="molecule type" value="Genomic_DNA"/>
</dbReference>
<dbReference type="PROSITE" id="PS51384">
    <property type="entry name" value="FAD_FR"/>
    <property type="match status" value="1"/>
</dbReference>
<keyword evidence="3" id="KW-0479">Metal-binding</keyword>
<reference evidence="9 10" key="1">
    <citation type="submission" date="2018-06" db="EMBL/GenBank/DDBJ databases">
        <title>Genomic Encyclopedia of Type Strains, Phase IV (KMG-IV): sequencing the most valuable type-strain genomes for metagenomic binning, comparative biology and taxonomic classification.</title>
        <authorList>
            <person name="Goeker M."/>
        </authorList>
    </citation>
    <scope>NUCLEOTIDE SEQUENCE [LARGE SCALE GENOMIC DNA]</scope>
    <source>
        <strain evidence="9 10">DSM 25520</strain>
    </source>
</reference>
<dbReference type="GO" id="GO:0046872">
    <property type="term" value="F:metal ion binding"/>
    <property type="evidence" value="ECO:0007669"/>
    <property type="project" value="UniProtKB-KW"/>
</dbReference>
<dbReference type="SUPFAM" id="SSF52343">
    <property type="entry name" value="Ferredoxin reductase-like, C-terminal NADP-linked domain"/>
    <property type="match status" value="1"/>
</dbReference>
<evidence type="ECO:0000256" key="2">
    <source>
        <dbReference type="ARBA" id="ARBA00022714"/>
    </source>
</evidence>
<feature type="domain" description="FAD-binding FR-type" evidence="8">
    <location>
        <begin position="18"/>
        <end position="122"/>
    </location>
</feature>
<evidence type="ECO:0000259" key="8">
    <source>
        <dbReference type="PROSITE" id="PS51384"/>
    </source>
</evidence>
<dbReference type="GO" id="GO:0008168">
    <property type="term" value="F:methyltransferase activity"/>
    <property type="evidence" value="ECO:0007669"/>
    <property type="project" value="UniProtKB-KW"/>
</dbReference>
<dbReference type="GO" id="GO:0032259">
    <property type="term" value="P:methylation"/>
    <property type="evidence" value="ECO:0007669"/>
    <property type="project" value="UniProtKB-KW"/>
</dbReference>
<keyword evidence="5" id="KW-0408">Iron</keyword>
<evidence type="ECO:0000256" key="1">
    <source>
        <dbReference type="ARBA" id="ARBA00022630"/>
    </source>
</evidence>
<dbReference type="SUPFAM" id="SSF63380">
    <property type="entry name" value="Riboflavin synthase domain-like"/>
    <property type="match status" value="1"/>
</dbReference>
<accession>A0A366HJG1</accession>
<evidence type="ECO:0000256" key="5">
    <source>
        <dbReference type="ARBA" id="ARBA00023004"/>
    </source>
</evidence>
<dbReference type="GO" id="GO:0051537">
    <property type="term" value="F:2 iron, 2 sulfur cluster binding"/>
    <property type="evidence" value="ECO:0007669"/>
    <property type="project" value="UniProtKB-KW"/>
</dbReference>
<dbReference type="InterPro" id="IPR036010">
    <property type="entry name" value="2Fe-2S_ferredoxin-like_sf"/>
</dbReference>
<keyword evidence="9" id="KW-0808">Transferase</keyword>
<keyword evidence="6" id="KW-0411">Iron-sulfur</keyword>
<dbReference type="Gene3D" id="2.40.30.10">
    <property type="entry name" value="Translation factors"/>
    <property type="match status" value="1"/>
</dbReference>
<dbReference type="AlphaFoldDB" id="A0A366HJG1"/>
<dbReference type="Proteomes" id="UP000253628">
    <property type="component" value="Unassembled WGS sequence"/>
</dbReference>
<comment type="caution">
    <text evidence="9">The sequence shown here is derived from an EMBL/GenBank/DDBJ whole genome shotgun (WGS) entry which is preliminary data.</text>
</comment>
<protein>
    <submittedName>
        <fullName evidence="9">Vanillate O-demethylase ferredoxin subunit</fullName>
    </submittedName>
</protein>
<feature type="domain" description="2Fe-2S ferredoxin-type" evidence="7">
    <location>
        <begin position="251"/>
        <end position="336"/>
    </location>
</feature>
<dbReference type="InterPro" id="IPR001433">
    <property type="entry name" value="OxRdtase_FAD/NAD-bd"/>
</dbReference>
<dbReference type="PROSITE" id="PS51085">
    <property type="entry name" value="2FE2S_FER_2"/>
    <property type="match status" value="1"/>
</dbReference>
<keyword evidence="9" id="KW-0489">Methyltransferase</keyword>
<keyword evidence="10" id="KW-1185">Reference proteome</keyword>
<keyword evidence="1" id="KW-0285">Flavoprotein</keyword>
<gene>
    <name evidence="9" type="ORF">DFR37_102452</name>
</gene>
<dbReference type="InterPro" id="IPR017927">
    <property type="entry name" value="FAD-bd_FR_type"/>
</dbReference>
<dbReference type="CDD" id="cd06185">
    <property type="entry name" value="PDR_like"/>
    <property type="match status" value="1"/>
</dbReference>
<dbReference type="Gene3D" id="3.40.50.80">
    <property type="entry name" value="Nucleotide-binding domain of ferredoxin-NADP reductase (FNR) module"/>
    <property type="match status" value="1"/>
</dbReference>
<dbReference type="InterPro" id="IPR039261">
    <property type="entry name" value="FNR_nucleotide-bd"/>
</dbReference>
<evidence type="ECO:0000313" key="9">
    <source>
        <dbReference type="EMBL" id="RBP42066.1"/>
    </source>
</evidence>
<organism evidence="9 10">
    <name type="scientific">Eoetvoesiella caeni</name>
    <dbReference type="NCBI Taxonomy" id="645616"/>
    <lineage>
        <taxon>Bacteria</taxon>
        <taxon>Pseudomonadati</taxon>
        <taxon>Pseudomonadota</taxon>
        <taxon>Betaproteobacteria</taxon>
        <taxon>Burkholderiales</taxon>
        <taxon>Alcaligenaceae</taxon>
        <taxon>Eoetvoesiella</taxon>
    </lineage>
</organism>
<evidence type="ECO:0000313" key="10">
    <source>
        <dbReference type="Proteomes" id="UP000253628"/>
    </source>
</evidence>
<evidence type="ECO:0000256" key="6">
    <source>
        <dbReference type="ARBA" id="ARBA00023014"/>
    </source>
</evidence>
<dbReference type="PRINTS" id="PR00409">
    <property type="entry name" value="PHDIOXRDTASE"/>
</dbReference>